<evidence type="ECO:0000256" key="1">
    <source>
        <dbReference type="ARBA" id="ARBA00022723"/>
    </source>
</evidence>
<dbReference type="AlphaFoldDB" id="A0A915DZS6"/>
<dbReference type="Pfam" id="PF04500">
    <property type="entry name" value="FLYWCH"/>
    <property type="match status" value="1"/>
</dbReference>
<sequence>MDARSMLEALGGYSSEEDYEQQAVVDDNQQAVVEIEQQAVVEVEQQAEPIISVTSKRDQRKMTHNQFVFWKQKNSKDGERTFWVCIKKEEGCNKRIHTSIATGRVVKEMGIHSHEADPTAIQVAQFKTSLKRRAVDTMEVCFAIISCL</sequence>
<dbReference type="Gene3D" id="2.20.25.240">
    <property type="match status" value="1"/>
</dbReference>
<keyword evidence="5" id="KW-1185">Reference proteome</keyword>
<feature type="domain" description="FLYWCH-type" evidence="4">
    <location>
        <begin position="53"/>
        <end position="114"/>
    </location>
</feature>
<evidence type="ECO:0000259" key="4">
    <source>
        <dbReference type="Pfam" id="PF04500"/>
    </source>
</evidence>
<keyword evidence="2" id="KW-0863">Zinc-finger</keyword>
<name>A0A915DZS6_9BILA</name>
<evidence type="ECO:0000313" key="5">
    <source>
        <dbReference type="Proteomes" id="UP000887574"/>
    </source>
</evidence>
<protein>
    <submittedName>
        <fullName evidence="6">FLYWCH-type domain-containing protein</fullName>
    </submittedName>
</protein>
<organism evidence="5 6">
    <name type="scientific">Ditylenchus dipsaci</name>
    <dbReference type="NCBI Taxonomy" id="166011"/>
    <lineage>
        <taxon>Eukaryota</taxon>
        <taxon>Metazoa</taxon>
        <taxon>Ecdysozoa</taxon>
        <taxon>Nematoda</taxon>
        <taxon>Chromadorea</taxon>
        <taxon>Rhabditida</taxon>
        <taxon>Tylenchina</taxon>
        <taxon>Tylenchomorpha</taxon>
        <taxon>Sphaerularioidea</taxon>
        <taxon>Anguinidae</taxon>
        <taxon>Anguininae</taxon>
        <taxon>Ditylenchus</taxon>
    </lineage>
</organism>
<keyword evidence="1" id="KW-0479">Metal-binding</keyword>
<dbReference type="GO" id="GO:0008270">
    <property type="term" value="F:zinc ion binding"/>
    <property type="evidence" value="ECO:0007669"/>
    <property type="project" value="UniProtKB-KW"/>
</dbReference>
<evidence type="ECO:0000313" key="6">
    <source>
        <dbReference type="WBParaSite" id="jg24671"/>
    </source>
</evidence>
<evidence type="ECO:0000256" key="2">
    <source>
        <dbReference type="ARBA" id="ARBA00022771"/>
    </source>
</evidence>
<proteinExistence type="predicted"/>
<dbReference type="Proteomes" id="UP000887574">
    <property type="component" value="Unplaced"/>
</dbReference>
<dbReference type="InterPro" id="IPR007588">
    <property type="entry name" value="Znf_FLYWCH"/>
</dbReference>
<keyword evidence="3" id="KW-0862">Zinc</keyword>
<evidence type="ECO:0000256" key="3">
    <source>
        <dbReference type="ARBA" id="ARBA00022833"/>
    </source>
</evidence>
<dbReference type="WBParaSite" id="jg24671">
    <property type="protein sequence ID" value="jg24671"/>
    <property type="gene ID" value="jg24671"/>
</dbReference>
<reference evidence="6" key="1">
    <citation type="submission" date="2022-11" db="UniProtKB">
        <authorList>
            <consortium name="WormBaseParasite"/>
        </authorList>
    </citation>
    <scope>IDENTIFICATION</scope>
</reference>
<accession>A0A915DZS6</accession>